<reference evidence="9" key="1">
    <citation type="submission" date="2016-10" db="EMBL/GenBank/DDBJ databases">
        <authorList>
            <person name="Varghese N."/>
            <person name="Submissions S."/>
        </authorList>
    </citation>
    <scope>NUCLEOTIDE SEQUENCE [LARGE SCALE GENOMIC DNA]</scope>
    <source>
        <strain evidence="9">DSM 8987</strain>
    </source>
</reference>
<evidence type="ECO:0000256" key="4">
    <source>
        <dbReference type="ARBA" id="ARBA00022692"/>
    </source>
</evidence>
<evidence type="ECO:0000256" key="2">
    <source>
        <dbReference type="ARBA" id="ARBA00008163"/>
    </source>
</evidence>
<evidence type="ECO:0000313" key="8">
    <source>
        <dbReference type="EMBL" id="SDE51654.1"/>
    </source>
</evidence>
<dbReference type="Proteomes" id="UP000243205">
    <property type="component" value="Unassembled WGS sequence"/>
</dbReference>
<dbReference type="AlphaFoldDB" id="A0A1G7DJC9"/>
<keyword evidence="5" id="KW-0732">Signal</keyword>
<organism evidence="8 9">
    <name type="scientific">Desulfuromonas thiophila</name>
    <dbReference type="NCBI Taxonomy" id="57664"/>
    <lineage>
        <taxon>Bacteria</taxon>
        <taxon>Pseudomonadati</taxon>
        <taxon>Thermodesulfobacteriota</taxon>
        <taxon>Desulfuromonadia</taxon>
        <taxon>Desulfuromonadales</taxon>
        <taxon>Desulfuromonadaceae</taxon>
        <taxon>Desulfuromonas</taxon>
    </lineage>
</organism>
<dbReference type="SUPFAM" id="SSF56935">
    <property type="entry name" value="Porins"/>
    <property type="match status" value="1"/>
</dbReference>
<comment type="similarity">
    <text evidence="2">Belongs to the OmpP1/FadL family.</text>
</comment>
<evidence type="ECO:0000256" key="7">
    <source>
        <dbReference type="ARBA" id="ARBA00023237"/>
    </source>
</evidence>
<dbReference type="Gene3D" id="2.40.160.60">
    <property type="entry name" value="Outer membrane protein transport protein (OMPP1/FadL/TodX)"/>
    <property type="match status" value="1"/>
</dbReference>
<evidence type="ECO:0000256" key="6">
    <source>
        <dbReference type="ARBA" id="ARBA00023136"/>
    </source>
</evidence>
<gene>
    <name evidence="8" type="ORF">SAMN05661003_11419</name>
</gene>
<keyword evidence="9" id="KW-1185">Reference proteome</keyword>
<dbReference type="PANTHER" id="PTHR35093">
    <property type="entry name" value="OUTER MEMBRANE PROTEIN NMB0088-RELATED"/>
    <property type="match status" value="1"/>
</dbReference>
<dbReference type="Pfam" id="PF03349">
    <property type="entry name" value="Toluene_X"/>
    <property type="match status" value="1"/>
</dbReference>
<comment type="subcellular location">
    <subcellularLocation>
        <location evidence="1">Cell outer membrane</location>
        <topology evidence="1">Multi-pass membrane protein</topology>
    </subcellularLocation>
</comment>
<evidence type="ECO:0000256" key="1">
    <source>
        <dbReference type="ARBA" id="ARBA00004571"/>
    </source>
</evidence>
<keyword evidence="6" id="KW-0472">Membrane</keyword>
<sequence>MVGLVVLAPLRAGATNGMNLIGYGAVSCGMGGADLALVDNATAMNINPAGLSGCCQPEISAGLSLMQSRNHHADSHGNDLLAREQQFPLPLLAWASPLPDSAFIVGCGIFAQGGMGLEYHHFRTPFADRAPLPREHDSLSSNLSYMKITPTLAWRRSDDRLRLGISLNLGYAEADMRLFPATSLYLPASAACTEVGFFGVKMKDARAYSAALRLGFQYRWGDFTLAGAYLSATDQHFRGGRAQVNYNAIGAGLRGYEAELDGFNWPQQIGLGCSYQVSPALRLALDVDWINWSQAIDRIRFSLHRNQADEVPQRIRMNYPMHWNDQWVIALGLEYRLSSRWRLRGGYNYGKSPVPSRYLLPYFPAIAEQHLTAGLGYAAGRWRLDLACEWALPHAQASHNSLYCHHGFKEEMSQFTTHLLLHYRP</sequence>
<accession>A0A1G7DJC9</accession>
<keyword evidence="3" id="KW-1134">Transmembrane beta strand</keyword>
<evidence type="ECO:0000256" key="5">
    <source>
        <dbReference type="ARBA" id="ARBA00022729"/>
    </source>
</evidence>
<evidence type="ECO:0000256" key="3">
    <source>
        <dbReference type="ARBA" id="ARBA00022452"/>
    </source>
</evidence>
<dbReference type="EMBL" id="FNAQ01000014">
    <property type="protein sequence ID" value="SDE51654.1"/>
    <property type="molecule type" value="Genomic_DNA"/>
</dbReference>
<dbReference type="GO" id="GO:0015483">
    <property type="term" value="F:long-chain fatty acid transporting porin activity"/>
    <property type="evidence" value="ECO:0007669"/>
    <property type="project" value="TreeGrafter"/>
</dbReference>
<keyword evidence="7" id="KW-0998">Cell outer membrane</keyword>
<proteinExistence type="inferred from homology"/>
<name>A0A1G7DJC9_9BACT</name>
<keyword evidence="4" id="KW-0812">Transmembrane</keyword>
<protein>
    <submittedName>
        <fullName evidence="8">Long-chain fatty acid transport protein</fullName>
    </submittedName>
</protein>
<dbReference type="PANTHER" id="PTHR35093:SF8">
    <property type="entry name" value="OUTER MEMBRANE PROTEIN NMB0088-RELATED"/>
    <property type="match status" value="1"/>
</dbReference>
<evidence type="ECO:0000313" key="9">
    <source>
        <dbReference type="Proteomes" id="UP000243205"/>
    </source>
</evidence>
<dbReference type="InterPro" id="IPR005017">
    <property type="entry name" value="OMPP1/FadL/TodX"/>
</dbReference>
<dbReference type="GO" id="GO:0009279">
    <property type="term" value="C:cell outer membrane"/>
    <property type="evidence" value="ECO:0007669"/>
    <property type="project" value="UniProtKB-SubCell"/>
</dbReference>